<keyword evidence="3" id="KW-1185">Reference proteome</keyword>
<dbReference type="GO" id="GO:0005829">
    <property type="term" value="C:cytosol"/>
    <property type="evidence" value="ECO:0007669"/>
    <property type="project" value="TreeGrafter"/>
</dbReference>
<dbReference type="InterPro" id="IPR007317">
    <property type="entry name" value="GET4"/>
</dbReference>
<proteinExistence type="inferred from homology"/>
<gene>
    <name evidence="2" type="ORF">J1N35_042773</name>
</gene>
<dbReference type="PANTHER" id="PTHR12875">
    <property type="entry name" value="GOLGI TO ER TRAFFIC PROTEIN 4 HOMOLOG"/>
    <property type="match status" value="1"/>
</dbReference>
<dbReference type="Proteomes" id="UP000828251">
    <property type="component" value="Unassembled WGS sequence"/>
</dbReference>
<reference evidence="2 3" key="1">
    <citation type="journal article" date="2021" name="Plant Biotechnol. J.">
        <title>Multi-omics assisted identification of the key and species-specific regulatory components of drought-tolerant mechanisms in Gossypium stocksii.</title>
        <authorList>
            <person name="Yu D."/>
            <person name="Ke L."/>
            <person name="Zhang D."/>
            <person name="Wu Y."/>
            <person name="Sun Y."/>
            <person name="Mei J."/>
            <person name="Sun J."/>
            <person name="Sun Y."/>
        </authorList>
    </citation>
    <scope>NUCLEOTIDE SEQUENCE [LARGE SCALE GENOMIC DNA]</scope>
    <source>
        <strain evidence="3">cv. E1</strain>
        <tissue evidence="2">Leaf</tissue>
    </source>
</reference>
<dbReference type="OrthoDB" id="10252405at2759"/>
<dbReference type="Gene3D" id="1.25.40.10">
    <property type="entry name" value="Tetratricopeptide repeat domain"/>
    <property type="match status" value="1"/>
</dbReference>
<protein>
    <recommendedName>
        <fullName evidence="4">Golgi to ER traffic protein 4 homolog</fullName>
    </recommendedName>
</protein>
<evidence type="ECO:0000313" key="3">
    <source>
        <dbReference type="Proteomes" id="UP000828251"/>
    </source>
</evidence>
<organism evidence="2 3">
    <name type="scientific">Gossypium stocksii</name>
    <dbReference type="NCBI Taxonomy" id="47602"/>
    <lineage>
        <taxon>Eukaryota</taxon>
        <taxon>Viridiplantae</taxon>
        <taxon>Streptophyta</taxon>
        <taxon>Embryophyta</taxon>
        <taxon>Tracheophyta</taxon>
        <taxon>Spermatophyta</taxon>
        <taxon>Magnoliopsida</taxon>
        <taxon>eudicotyledons</taxon>
        <taxon>Gunneridae</taxon>
        <taxon>Pentapetalae</taxon>
        <taxon>rosids</taxon>
        <taxon>malvids</taxon>
        <taxon>Malvales</taxon>
        <taxon>Malvaceae</taxon>
        <taxon>Malvoideae</taxon>
        <taxon>Gossypium</taxon>
    </lineage>
</organism>
<dbReference type="AlphaFoldDB" id="A0A9D3U644"/>
<dbReference type="Pfam" id="PF04190">
    <property type="entry name" value="GET4"/>
    <property type="match status" value="1"/>
</dbReference>
<dbReference type="InterPro" id="IPR011990">
    <property type="entry name" value="TPR-like_helical_dom_sf"/>
</dbReference>
<dbReference type="EMBL" id="JAIQCV010000013">
    <property type="protein sequence ID" value="KAH1030599.1"/>
    <property type="molecule type" value="Genomic_DNA"/>
</dbReference>
<dbReference type="PANTHER" id="PTHR12875:SF0">
    <property type="entry name" value="GOLGI TO ER TRAFFIC PROTEIN 4 HOMOLOG"/>
    <property type="match status" value="1"/>
</dbReference>
<dbReference type="GO" id="GO:0045048">
    <property type="term" value="P:protein insertion into ER membrane"/>
    <property type="evidence" value="ECO:0007669"/>
    <property type="project" value="InterPro"/>
</dbReference>
<name>A0A9D3U644_9ROSI</name>
<comment type="similarity">
    <text evidence="1">Belongs to the GET4 family.</text>
</comment>
<evidence type="ECO:0000313" key="2">
    <source>
        <dbReference type="EMBL" id="KAH1030599.1"/>
    </source>
</evidence>
<comment type="caution">
    <text evidence="2">The sequence shown here is derived from an EMBL/GenBank/DDBJ whole genome shotgun (WGS) entry which is preliminary data.</text>
</comment>
<sequence>MSREKLRRAALPPVQENIDKLEKAINEGNFYGAQQMYKSISARYVSAERYSEALDLLESGACLQLKHGQVTCGAELAVLFVDTLVKGKIPYNEDILDRVRKIYEVFPKVPLPSNMSDDEDAREFTEALGAAKTRLEGCSSFLRAAIKWSAEFGASRNGDPQLHAMLAEYIYSESTELNMAKVSYYFVRGNNPKKFASTLVNFMSKCYPDEDDIAIARAVLMYLSMGNLRDANCLMNELKRQVESQELDFPESDLVQFITFLLLTLERDALPLFNMLRVNYKSSIDREPAFNELLDEIAEKFYGVQRRNPLQGMFGDLFKVIINISVHLLFSIIRNSWHRKTILYRIISKNQKHSLRPPCAMQLVCSYNFPATYSYLKWKLDQLTRT</sequence>
<evidence type="ECO:0008006" key="4">
    <source>
        <dbReference type="Google" id="ProtNLM"/>
    </source>
</evidence>
<dbReference type="FunFam" id="1.25.40.10:FF:000387">
    <property type="entry name" value="Golgi to ER traffic protein 4"/>
    <property type="match status" value="1"/>
</dbReference>
<accession>A0A9D3U644</accession>
<evidence type="ECO:0000256" key="1">
    <source>
        <dbReference type="ARBA" id="ARBA00005351"/>
    </source>
</evidence>